<organism evidence="1 2">
    <name type="scientific">Nosema bombycis (strain CQ1 / CVCC 102059)</name>
    <name type="common">Microsporidian parasite</name>
    <name type="synonym">Pebrine of silkworm</name>
    <dbReference type="NCBI Taxonomy" id="578461"/>
    <lineage>
        <taxon>Eukaryota</taxon>
        <taxon>Fungi</taxon>
        <taxon>Fungi incertae sedis</taxon>
        <taxon>Microsporidia</taxon>
        <taxon>Nosematidae</taxon>
        <taxon>Nosema</taxon>
    </lineage>
</organism>
<dbReference type="GO" id="GO:0046982">
    <property type="term" value="F:protein heterodimerization activity"/>
    <property type="evidence" value="ECO:0007669"/>
    <property type="project" value="InterPro"/>
</dbReference>
<dbReference type="VEuPathDB" id="MicrosporidiaDB:NBO_979g0001"/>
<dbReference type="InterPro" id="IPR031498">
    <property type="entry name" value="Bromo_TP-like"/>
</dbReference>
<evidence type="ECO:0000313" key="1">
    <source>
        <dbReference type="EMBL" id="EOB11646.1"/>
    </source>
</evidence>
<dbReference type="EMBL" id="KB909886">
    <property type="protein sequence ID" value="EOB11646.1"/>
    <property type="molecule type" value="Genomic_DNA"/>
</dbReference>
<evidence type="ECO:0008006" key="3">
    <source>
        <dbReference type="Google" id="ProtNLM"/>
    </source>
</evidence>
<dbReference type="Proteomes" id="UP000016927">
    <property type="component" value="Unassembled WGS sequence"/>
</dbReference>
<dbReference type="HOGENOM" id="CLU_1717625_0_0_1"/>
<reference evidence="1 2" key="1">
    <citation type="journal article" date="2013" name="BMC Genomics">
        <title>Comparative genomics of parasitic silkworm microsporidia reveal an association between genome expansion and host adaptation.</title>
        <authorList>
            <person name="Pan G."/>
            <person name="Xu J."/>
            <person name="Li T."/>
            <person name="Xia Q."/>
            <person name="Liu S.L."/>
            <person name="Zhang G."/>
            <person name="Li S."/>
            <person name="Li C."/>
            <person name="Liu H."/>
            <person name="Yang L."/>
            <person name="Liu T."/>
            <person name="Zhang X."/>
            <person name="Wu Z."/>
            <person name="Fan W."/>
            <person name="Dang X."/>
            <person name="Xiang H."/>
            <person name="Tao M."/>
            <person name="Li Y."/>
            <person name="Hu J."/>
            <person name="Li Z."/>
            <person name="Lin L."/>
            <person name="Luo J."/>
            <person name="Geng L."/>
            <person name="Wang L."/>
            <person name="Long M."/>
            <person name="Wan Y."/>
            <person name="He N."/>
            <person name="Zhang Z."/>
            <person name="Lu C."/>
            <person name="Keeling P.J."/>
            <person name="Wang J."/>
            <person name="Xiang Z."/>
            <person name="Zhou Z."/>
        </authorList>
    </citation>
    <scope>NUCLEOTIDE SEQUENCE [LARGE SCALE GENOMIC DNA]</scope>
    <source>
        <strain evidence="2">CQ1 / CVCC 102059</strain>
    </source>
</reference>
<dbReference type="AlphaFoldDB" id="R0KLX4"/>
<name>R0KLX4_NOSB1</name>
<dbReference type="Pfam" id="PF17027">
    <property type="entry name" value="Bromo_TP_like"/>
    <property type="match status" value="1"/>
</dbReference>
<sequence>MKSDLNIKILKLSIAEIVMQSGFERISEQALNILGDLFKFYSERILEKIKKMNKDHSFSIKYLVDESSLPSYQSNELISFLNTQLSLKKSLGVKEEDESLLHTLKVIPKSVDLNNVLRSTSSFNLIPNLKNGSSNLNLELDSEMEKFIKENLKSKKEGMIKKEYKYNLIEIIKGMHNKEGGGSK</sequence>
<protein>
    <recommendedName>
        <fullName evidence="3">Bromodomain associated domain-containing protein</fullName>
    </recommendedName>
</protein>
<dbReference type="InterPro" id="IPR009072">
    <property type="entry name" value="Histone-fold"/>
</dbReference>
<proteinExistence type="predicted"/>
<dbReference type="CDD" id="cd00076">
    <property type="entry name" value="HFD_SF"/>
    <property type="match status" value="1"/>
</dbReference>
<gene>
    <name evidence="1" type="ORF">NBO_979g0001</name>
</gene>
<evidence type="ECO:0000313" key="2">
    <source>
        <dbReference type="Proteomes" id="UP000016927"/>
    </source>
</evidence>
<dbReference type="OMA" id="IVPELIC"/>
<keyword evidence="2" id="KW-1185">Reference proteome</keyword>
<dbReference type="OrthoDB" id="2189721at2759"/>
<accession>R0KLX4</accession>
<dbReference type="Gene3D" id="1.10.20.10">
    <property type="entry name" value="Histone, subunit A"/>
    <property type="match status" value="1"/>
</dbReference>